<reference evidence="3 4" key="1">
    <citation type="submission" date="2017-08" db="EMBL/GenBank/DDBJ databases">
        <title>Infants hospitalized years apart are colonized by the same room-sourced microbial strains.</title>
        <authorList>
            <person name="Brooks B."/>
            <person name="Olm M.R."/>
            <person name="Firek B.A."/>
            <person name="Baker R."/>
            <person name="Thomas B.C."/>
            <person name="Morowitz M.J."/>
            <person name="Banfield J.F."/>
        </authorList>
    </citation>
    <scope>NUCLEOTIDE SEQUENCE [LARGE SCALE GENOMIC DNA]</scope>
    <source>
        <strain evidence="3">S2_006_000_R1_57</strain>
    </source>
</reference>
<dbReference type="SUPFAM" id="SSF82771">
    <property type="entry name" value="GIY-YIG endonuclease"/>
    <property type="match status" value="1"/>
</dbReference>
<dbReference type="InterPro" id="IPR036397">
    <property type="entry name" value="RNaseH_sf"/>
</dbReference>
<feature type="domain" description="GIY-YIG" evidence="2">
    <location>
        <begin position="273"/>
        <end position="351"/>
    </location>
</feature>
<dbReference type="Proteomes" id="UP000248606">
    <property type="component" value="Unassembled WGS sequence"/>
</dbReference>
<dbReference type="InterPro" id="IPR013520">
    <property type="entry name" value="Ribonucl_H"/>
</dbReference>
<dbReference type="CDD" id="cd06127">
    <property type="entry name" value="DEDDh"/>
    <property type="match status" value="1"/>
</dbReference>
<keyword evidence="1" id="KW-0540">Nuclease</keyword>
<dbReference type="CDD" id="cd10434">
    <property type="entry name" value="GIY-YIG_UvrC_Cho"/>
    <property type="match status" value="1"/>
</dbReference>
<dbReference type="Pfam" id="PF01541">
    <property type="entry name" value="GIY-YIG"/>
    <property type="match status" value="1"/>
</dbReference>
<proteinExistence type="predicted"/>
<dbReference type="AlphaFoldDB" id="A0A2W5K3T4"/>
<dbReference type="GO" id="GO:0003677">
    <property type="term" value="F:DNA binding"/>
    <property type="evidence" value="ECO:0007669"/>
    <property type="project" value="InterPro"/>
</dbReference>
<evidence type="ECO:0000256" key="1">
    <source>
        <dbReference type="ARBA" id="ARBA00022839"/>
    </source>
</evidence>
<evidence type="ECO:0000313" key="3">
    <source>
        <dbReference type="EMBL" id="PZP89476.1"/>
    </source>
</evidence>
<dbReference type="Gene3D" id="3.30.420.10">
    <property type="entry name" value="Ribonuclease H-like superfamily/Ribonuclease H"/>
    <property type="match status" value="1"/>
</dbReference>
<dbReference type="GO" id="GO:0006289">
    <property type="term" value="P:nucleotide-excision repair"/>
    <property type="evidence" value="ECO:0007669"/>
    <property type="project" value="InterPro"/>
</dbReference>
<dbReference type="NCBIfam" id="NF005907">
    <property type="entry name" value="PRK07883.1-5"/>
    <property type="match status" value="1"/>
</dbReference>
<evidence type="ECO:0000313" key="4">
    <source>
        <dbReference type="Proteomes" id="UP000248606"/>
    </source>
</evidence>
<dbReference type="GO" id="GO:0003887">
    <property type="term" value="F:DNA-directed DNA polymerase activity"/>
    <property type="evidence" value="ECO:0007669"/>
    <property type="project" value="InterPro"/>
</dbReference>
<dbReference type="InterPro" id="IPR006054">
    <property type="entry name" value="DnaQ"/>
</dbReference>
<dbReference type="SMART" id="SM00465">
    <property type="entry name" value="GIYc"/>
    <property type="match status" value="1"/>
</dbReference>
<dbReference type="PANTHER" id="PTHR30562:SF1">
    <property type="entry name" value="UVRABC SYSTEM PROTEIN C"/>
    <property type="match status" value="1"/>
</dbReference>
<comment type="caution">
    <text evidence="3">The sequence shown here is derived from an EMBL/GenBank/DDBJ whole genome shotgun (WGS) entry which is preliminary data.</text>
</comment>
<evidence type="ECO:0000259" key="2">
    <source>
        <dbReference type="PROSITE" id="PS50164"/>
    </source>
</evidence>
<dbReference type="InterPro" id="IPR035901">
    <property type="entry name" value="GIY-YIG_endonuc_sf"/>
</dbReference>
<keyword evidence="1" id="KW-0378">Hydrolase</keyword>
<protein>
    <submittedName>
        <fullName evidence="3">DEDD exnuclease domain-containing protein</fullName>
    </submittedName>
</protein>
<dbReference type="PROSITE" id="PS50164">
    <property type="entry name" value="GIY_YIG"/>
    <property type="match status" value="1"/>
</dbReference>
<dbReference type="InterPro" id="IPR012337">
    <property type="entry name" value="RNaseH-like_sf"/>
</dbReference>
<dbReference type="SMART" id="SM00479">
    <property type="entry name" value="EXOIII"/>
    <property type="match status" value="1"/>
</dbReference>
<dbReference type="InterPro" id="IPR000305">
    <property type="entry name" value="GIY-YIG_endonuc"/>
</dbReference>
<dbReference type="SUPFAM" id="SSF53098">
    <property type="entry name" value="Ribonuclease H-like"/>
    <property type="match status" value="1"/>
</dbReference>
<dbReference type="GO" id="GO:0006260">
    <property type="term" value="P:DNA replication"/>
    <property type="evidence" value="ECO:0007669"/>
    <property type="project" value="InterPro"/>
</dbReference>
<accession>A0A2W5K3T4</accession>
<dbReference type="EMBL" id="QFOZ01000002">
    <property type="protein sequence ID" value="PZP89476.1"/>
    <property type="molecule type" value="Genomic_DNA"/>
</dbReference>
<dbReference type="GO" id="GO:0004527">
    <property type="term" value="F:exonuclease activity"/>
    <property type="evidence" value="ECO:0007669"/>
    <property type="project" value="UniProtKB-KW"/>
</dbReference>
<dbReference type="NCBIfam" id="TIGR00573">
    <property type="entry name" value="dnaq"/>
    <property type="match status" value="1"/>
</dbReference>
<dbReference type="InterPro" id="IPR047296">
    <property type="entry name" value="GIY-YIG_UvrC_Cho"/>
</dbReference>
<dbReference type="PANTHER" id="PTHR30562">
    <property type="entry name" value="UVRC/OXIDOREDUCTASE"/>
    <property type="match status" value="1"/>
</dbReference>
<organism evidence="3 4">
    <name type="scientific">Lawsonella clevelandensis</name>
    <dbReference type="NCBI Taxonomy" id="1528099"/>
    <lineage>
        <taxon>Bacteria</taxon>
        <taxon>Bacillati</taxon>
        <taxon>Actinomycetota</taxon>
        <taxon>Actinomycetes</taxon>
        <taxon>Mycobacteriales</taxon>
        <taxon>Lawsonellaceae</taxon>
        <taxon>Lawsonella</taxon>
    </lineage>
</organism>
<dbReference type="GO" id="GO:0009380">
    <property type="term" value="C:excinuclease repair complex"/>
    <property type="evidence" value="ECO:0007669"/>
    <property type="project" value="TreeGrafter"/>
</dbReference>
<gene>
    <name evidence="3" type="ORF">DI579_02930</name>
</gene>
<keyword evidence="1" id="KW-0269">Exonuclease</keyword>
<name>A0A2W5K3T4_9ACTN</name>
<dbReference type="FunFam" id="3.30.420.10:FF:000045">
    <property type="entry name" value="3'-5' exonuclease DinG"/>
    <property type="match status" value="1"/>
</dbReference>
<sequence length="594" mass="66481">MRSTRVLLHRIVIVYSVTTERAYPPQKPARQTLPSPAPTPLWSAPWSAPWSASDPAHKNTRHYIDTTPLCDVTFVVLDLETTGMTPGIDAITEIGAVRVTGGVVDKEFSTLVNPQRPIPPFIENLTGITNQDVRDAPTIDAVFPALLEFIYGSTLVAHNASFDLSFLKATAQQLDYCWPDNPSLCTVKLARRVLDRNEAPSVKLSALAHLFHTTTRPTHRALDDARTTVEVLHGLIDRVGSQDITTITDLHNYRGIHNAAVYAKRTMATDLPHLPGVYIFKDSHNVPLYVGTATDLHRRVMSYFNGSETRRRMSEMVLLADHIDYVECLTPCEASIRELRLIHAHQPPYNRRSRDQKGHWWLIPPRSSASTLYSCTRTAPSTGSPALGPFRKRSTATAIGQLIHNDIRSGIAPTEPLTDSEKEACVHAIAELSQGISTPLIERSLHRLEEFSQQHLYEQAAVLRDITATAIPALTSLYQCQQLRQQDEIIVAESDGRGGWFFTAIRYGVFAGTVHCLRGENYRTAIDHLHASAQTILPAEETPLVDSLEERHLLYRYLSSGHVRLVSMYFPWAEDLTSAGRYLDWAERARLPKE</sequence>
<dbReference type="Pfam" id="PF00929">
    <property type="entry name" value="RNase_T"/>
    <property type="match status" value="1"/>
</dbReference>
<dbReference type="Gene3D" id="3.40.1440.10">
    <property type="entry name" value="GIY-YIG endonuclease"/>
    <property type="match status" value="1"/>
</dbReference>
<dbReference type="InterPro" id="IPR050066">
    <property type="entry name" value="UvrABC_protein_C"/>
</dbReference>